<reference evidence="3 4" key="1">
    <citation type="submission" date="2018-12" db="EMBL/GenBank/DDBJ databases">
        <authorList>
            <person name="Lunina O.N."/>
            <person name="Grouzdev D.S."/>
            <person name="Gorlenko V.M."/>
            <person name="Savvichev A.S."/>
        </authorList>
    </citation>
    <scope>NUCLEOTIDE SEQUENCE [LARGE SCALE GENOMIC DNA]</scope>
    <source>
        <strain evidence="3 4">BrKhr-17</strain>
    </source>
</reference>
<protein>
    <submittedName>
        <fullName evidence="3">Uncharacterized protein</fullName>
    </submittedName>
</protein>
<evidence type="ECO:0000313" key="2">
    <source>
        <dbReference type="EMBL" id="MWV53935.1"/>
    </source>
</evidence>
<comment type="caution">
    <text evidence="3">The sequence shown here is derived from an EMBL/GenBank/DDBJ whole genome shotgun (WGS) entry which is preliminary data.</text>
</comment>
<dbReference type="AlphaFoldDB" id="A0A3S0L621"/>
<name>A0A3S0L621_CHLPH</name>
<dbReference type="PROSITE" id="PS51257">
    <property type="entry name" value="PROKAR_LIPOPROTEIN"/>
    <property type="match status" value="1"/>
</dbReference>
<evidence type="ECO:0000313" key="3">
    <source>
        <dbReference type="EMBL" id="RTY38828.1"/>
    </source>
</evidence>
<keyword evidence="6" id="KW-1185">Reference proteome</keyword>
<organism evidence="3 4">
    <name type="scientific">Chlorobium phaeovibrioides</name>
    <dbReference type="NCBI Taxonomy" id="1094"/>
    <lineage>
        <taxon>Bacteria</taxon>
        <taxon>Pseudomonadati</taxon>
        <taxon>Chlorobiota</taxon>
        <taxon>Chlorobiia</taxon>
        <taxon>Chlorobiales</taxon>
        <taxon>Chlorobiaceae</taxon>
        <taxon>Chlorobium/Pelodictyon group</taxon>
        <taxon>Chlorobium</taxon>
    </lineage>
</organism>
<reference evidence="2 6" key="3">
    <citation type="submission" date="2019-11" db="EMBL/GenBank/DDBJ databases">
        <title>Green- and brown-colored morphotypes of Chlorobia in the stratified aquatic ecosystems of Kandalaksha Gulf (White Sea): A model for study of the accessory genome evolution.</title>
        <authorList>
            <person name="Grouzdev D.S."/>
        </authorList>
    </citation>
    <scope>NUCLEOTIDE SEQUENCE [LARGE SCALE GENOMIC DNA]</scope>
    <source>
        <strain evidence="2 6">ZM</strain>
    </source>
</reference>
<reference evidence="1 5" key="2">
    <citation type="submission" date="2019-07" db="EMBL/GenBank/DDBJ databases">
        <title>Draft genome Sequence of Chlorobium phaeovibrioides sp. strain PhvTcv-s14, from the Phylum Chlorobi.</title>
        <authorList>
            <person name="Babenko V."/>
            <person name="Boldyreva D."/>
            <person name="Kanygina A."/>
            <person name="Selezneva O."/>
            <person name="Akopiyan T."/>
            <person name="Lunina O."/>
        </authorList>
    </citation>
    <scope>NUCLEOTIDE SEQUENCE [LARGE SCALE GENOMIC DNA]</scope>
    <source>
        <strain evidence="1 5">GrTcv12</strain>
    </source>
</reference>
<dbReference type="Proteomes" id="UP000489351">
    <property type="component" value="Unassembled WGS sequence"/>
</dbReference>
<dbReference type="Proteomes" id="UP000327458">
    <property type="component" value="Unassembled WGS sequence"/>
</dbReference>
<dbReference type="EMBL" id="RXYK01000004">
    <property type="protein sequence ID" value="RTY38828.1"/>
    <property type="molecule type" value="Genomic_DNA"/>
</dbReference>
<accession>A0A3S0L621</accession>
<evidence type="ECO:0000313" key="6">
    <source>
        <dbReference type="Proteomes" id="UP000489351"/>
    </source>
</evidence>
<dbReference type="OMA" id="YSQCASC"/>
<gene>
    <name evidence="3" type="ORF">EKD02_03915</name>
    <name evidence="1" type="ORF">FP507_07865</name>
    <name evidence="2" type="ORF">GJ685_02510</name>
</gene>
<evidence type="ECO:0000313" key="4">
    <source>
        <dbReference type="Proteomes" id="UP000279908"/>
    </source>
</evidence>
<dbReference type="EMBL" id="VMRG01000001">
    <property type="protein sequence ID" value="KAA6232971.1"/>
    <property type="molecule type" value="Genomic_DNA"/>
</dbReference>
<evidence type="ECO:0000313" key="5">
    <source>
        <dbReference type="Proteomes" id="UP000327458"/>
    </source>
</evidence>
<proteinExistence type="predicted"/>
<dbReference type="RefSeq" id="WP_011890572.1">
    <property type="nucleotide sequence ID" value="NZ_CP041698.1"/>
</dbReference>
<evidence type="ECO:0000313" key="1">
    <source>
        <dbReference type="EMBL" id="KAA6232971.1"/>
    </source>
</evidence>
<dbReference type="EMBL" id="WUBZ01000005">
    <property type="protein sequence ID" value="MWV53935.1"/>
    <property type="molecule type" value="Genomic_DNA"/>
</dbReference>
<sequence length="107" mass="11803">MKFPVCEFAEAEEGFYSQCASCPIAAGSAGCALNELEDGNYIFEGETPHGGVVAIFYFRDNEGNQVPKRNAEHVEIHELDEGGHLITILYGMVDPEGIMYLKRSNDQ</sequence>
<dbReference type="Proteomes" id="UP000279908">
    <property type="component" value="Unassembled WGS sequence"/>
</dbReference>